<dbReference type="STRING" id="476652.DEAC_c27210"/>
<comment type="caution">
    <text evidence="6">The sequence shown here is derived from an EMBL/GenBank/DDBJ whole genome shotgun (WGS) entry which is preliminary data.</text>
</comment>
<dbReference type="SMART" id="SM00448">
    <property type="entry name" value="REC"/>
    <property type="match status" value="1"/>
</dbReference>
<dbReference type="PANTHER" id="PTHR44591:SF3">
    <property type="entry name" value="RESPONSE REGULATORY DOMAIN-CONTAINING PROTEIN"/>
    <property type="match status" value="1"/>
</dbReference>
<feature type="domain" description="Response regulatory" evidence="5">
    <location>
        <begin position="4"/>
        <end position="119"/>
    </location>
</feature>
<dbReference type="EMBL" id="LDZY01000009">
    <property type="protein sequence ID" value="KLU65169.1"/>
    <property type="molecule type" value="Genomic_DNA"/>
</dbReference>
<dbReference type="InterPro" id="IPR001789">
    <property type="entry name" value="Sig_transdc_resp-reg_receiver"/>
</dbReference>
<proteinExistence type="predicted"/>
<dbReference type="InterPro" id="IPR013972">
    <property type="entry name" value="YcbB"/>
</dbReference>
<evidence type="ECO:0000256" key="4">
    <source>
        <dbReference type="PROSITE-ProRule" id="PRU00169"/>
    </source>
</evidence>
<keyword evidence="7" id="KW-1185">Reference proteome</keyword>
<gene>
    <name evidence="6" type="primary">uhpA</name>
    <name evidence="6" type="ORF">DEAC_c27210</name>
</gene>
<sequence length="287" mass="33140">MAATFAVVDDDLASQRMLADILNTKGDVIAEFSSGHEALRFFESGRRVDVCFIDLLMPDISGIEVVEKVLSMFPETLFVMISQVEAKTLMAKAYTAGIEFFIHKPINRNEILAIAERVLEKQRLKSTLEQIEKSLAEIRALKPVKDYQPNEQVIKKRFQGIFADLGIVGETGSRELQAIVLRFKDHEEELINLPLRSIYQAIAGNEEEIQSIEQRIRRVIKQALENIALRGLEDFYDEYFERYASKYFDYAEVRDRVLELRQKRTSSARINIRKFIIALYMDVLHDI</sequence>
<dbReference type="Pfam" id="PF08664">
    <property type="entry name" value="YcbB"/>
    <property type="match status" value="1"/>
</dbReference>
<feature type="modified residue" description="4-aspartylphosphate" evidence="4">
    <location>
        <position position="54"/>
    </location>
</feature>
<dbReference type="RefSeq" id="WP_047810562.1">
    <property type="nucleotide sequence ID" value="NZ_LDZY01000009.1"/>
</dbReference>
<evidence type="ECO:0000256" key="1">
    <source>
        <dbReference type="ARBA" id="ARBA00018672"/>
    </source>
</evidence>
<reference evidence="6 7" key="1">
    <citation type="submission" date="2015-06" db="EMBL/GenBank/DDBJ databases">
        <title>Draft genome of the moderately acidophilic sulfate reducer Candidatus Desulfosporosinus acididurans strain M1.</title>
        <authorList>
            <person name="Poehlein A."/>
            <person name="Petzsch P."/>
            <person name="Johnson B.D."/>
            <person name="Schloemann M."/>
            <person name="Daniel R."/>
            <person name="Muehling M."/>
        </authorList>
    </citation>
    <scope>NUCLEOTIDE SEQUENCE [LARGE SCALE GENOMIC DNA]</scope>
    <source>
        <strain evidence="6 7">M1</strain>
    </source>
</reference>
<dbReference type="InterPro" id="IPR050595">
    <property type="entry name" value="Bact_response_regulator"/>
</dbReference>
<dbReference type="AlphaFoldDB" id="A0A0J1FNU8"/>
<keyword evidence="2 4" id="KW-0597">Phosphoprotein</keyword>
<evidence type="ECO:0000259" key="5">
    <source>
        <dbReference type="PROSITE" id="PS50110"/>
    </source>
</evidence>
<comment type="function">
    <text evidence="3">May play the central regulatory role in sporulation. It may be an element of the effector pathway responsible for the activation of sporulation genes in response to nutritional stress. Spo0A may act in concert with spo0H (a sigma factor) to control the expression of some genes that are critical to the sporulation process.</text>
</comment>
<dbReference type="Pfam" id="PF00072">
    <property type="entry name" value="Response_reg"/>
    <property type="match status" value="1"/>
</dbReference>
<evidence type="ECO:0000256" key="3">
    <source>
        <dbReference type="ARBA" id="ARBA00024867"/>
    </source>
</evidence>
<evidence type="ECO:0000313" key="7">
    <source>
        <dbReference type="Proteomes" id="UP000036356"/>
    </source>
</evidence>
<dbReference type="PATRIC" id="fig|476652.3.peg.2849"/>
<dbReference type="GO" id="GO:0000160">
    <property type="term" value="P:phosphorelay signal transduction system"/>
    <property type="evidence" value="ECO:0007669"/>
    <property type="project" value="InterPro"/>
</dbReference>
<accession>A0A0J1FNU8</accession>
<evidence type="ECO:0000313" key="6">
    <source>
        <dbReference type="EMBL" id="KLU65169.1"/>
    </source>
</evidence>
<dbReference type="Gene3D" id="3.40.50.2300">
    <property type="match status" value="1"/>
</dbReference>
<dbReference type="Proteomes" id="UP000036356">
    <property type="component" value="Unassembled WGS sequence"/>
</dbReference>
<dbReference type="InterPro" id="IPR011006">
    <property type="entry name" value="CheY-like_superfamily"/>
</dbReference>
<dbReference type="PROSITE" id="PS50110">
    <property type="entry name" value="RESPONSE_REGULATORY"/>
    <property type="match status" value="1"/>
</dbReference>
<organism evidence="6 7">
    <name type="scientific">Desulfosporosinus acididurans</name>
    <dbReference type="NCBI Taxonomy" id="476652"/>
    <lineage>
        <taxon>Bacteria</taxon>
        <taxon>Bacillati</taxon>
        <taxon>Bacillota</taxon>
        <taxon>Clostridia</taxon>
        <taxon>Eubacteriales</taxon>
        <taxon>Desulfitobacteriaceae</taxon>
        <taxon>Desulfosporosinus</taxon>
    </lineage>
</organism>
<dbReference type="PANTHER" id="PTHR44591">
    <property type="entry name" value="STRESS RESPONSE REGULATOR PROTEIN 1"/>
    <property type="match status" value="1"/>
</dbReference>
<dbReference type="SUPFAM" id="SSF52172">
    <property type="entry name" value="CheY-like"/>
    <property type="match status" value="1"/>
</dbReference>
<evidence type="ECO:0000256" key="2">
    <source>
        <dbReference type="ARBA" id="ARBA00022553"/>
    </source>
</evidence>
<name>A0A0J1FNU8_9FIRM</name>
<protein>
    <recommendedName>
        <fullName evidence="1">Stage 0 sporulation protein A homolog</fullName>
    </recommendedName>
</protein>